<dbReference type="GO" id="GO:0043190">
    <property type="term" value="C:ATP-binding cassette (ABC) transporter complex"/>
    <property type="evidence" value="ECO:0007669"/>
    <property type="project" value="TreeGrafter"/>
</dbReference>
<gene>
    <name evidence="6" type="ORF">N47_N26930</name>
</gene>
<dbReference type="AlphaFoldDB" id="E1YMS4"/>
<dbReference type="PANTHER" id="PTHR43553">
    <property type="entry name" value="HEAVY METAL TRANSPORTER"/>
    <property type="match status" value="1"/>
</dbReference>
<dbReference type="Gene3D" id="3.40.50.300">
    <property type="entry name" value="P-loop containing nucleotide triphosphate hydrolases"/>
    <property type="match status" value="1"/>
</dbReference>
<dbReference type="InterPro" id="IPR050095">
    <property type="entry name" value="ECF_ABC_transporter_ATP-bd"/>
</dbReference>
<dbReference type="InterPro" id="IPR015856">
    <property type="entry name" value="ABC_transpr_CbiO/EcfA_su"/>
</dbReference>
<evidence type="ECO:0000313" key="6">
    <source>
        <dbReference type="EMBL" id="CBX31868.1"/>
    </source>
</evidence>
<dbReference type="InterPro" id="IPR027417">
    <property type="entry name" value="P-loop_NTPase"/>
</dbReference>
<evidence type="ECO:0000256" key="4">
    <source>
        <dbReference type="ARBA" id="ARBA00022840"/>
    </source>
</evidence>
<dbReference type="SMART" id="SM00382">
    <property type="entry name" value="AAA"/>
    <property type="match status" value="1"/>
</dbReference>
<dbReference type="SUPFAM" id="SSF52540">
    <property type="entry name" value="P-loop containing nucleoside triphosphate hydrolases"/>
    <property type="match status" value="1"/>
</dbReference>
<accession>E1YMS4</accession>
<dbReference type="InterPro" id="IPR003439">
    <property type="entry name" value="ABC_transporter-like_ATP-bd"/>
</dbReference>
<protein>
    <submittedName>
        <fullName evidence="6">Putative cobalt import ATP-binding protein cbiO</fullName>
    </submittedName>
</protein>
<dbReference type="PROSITE" id="PS50893">
    <property type="entry name" value="ABC_TRANSPORTER_2"/>
    <property type="match status" value="1"/>
</dbReference>
<feature type="domain" description="ABC transporter" evidence="5">
    <location>
        <begin position="13"/>
        <end position="223"/>
    </location>
</feature>
<comment type="similarity">
    <text evidence="1">Belongs to the ABC transporter superfamily.</text>
</comment>
<dbReference type="GO" id="GO:0016887">
    <property type="term" value="F:ATP hydrolysis activity"/>
    <property type="evidence" value="ECO:0007669"/>
    <property type="project" value="InterPro"/>
</dbReference>
<dbReference type="InterPro" id="IPR017871">
    <property type="entry name" value="ABC_transporter-like_CS"/>
</dbReference>
<dbReference type="EMBL" id="FR695879">
    <property type="protein sequence ID" value="CBX31868.1"/>
    <property type="molecule type" value="Genomic_DNA"/>
</dbReference>
<evidence type="ECO:0000259" key="5">
    <source>
        <dbReference type="PROSITE" id="PS50893"/>
    </source>
</evidence>
<keyword evidence="3" id="KW-0547">Nucleotide-binding</keyword>
<dbReference type="GO" id="GO:0042626">
    <property type="term" value="F:ATPase-coupled transmembrane transporter activity"/>
    <property type="evidence" value="ECO:0007669"/>
    <property type="project" value="TreeGrafter"/>
</dbReference>
<evidence type="ECO:0000256" key="1">
    <source>
        <dbReference type="ARBA" id="ARBA00005417"/>
    </source>
</evidence>
<name>E1YMS4_9BACT</name>
<evidence type="ECO:0000256" key="2">
    <source>
        <dbReference type="ARBA" id="ARBA00022448"/>
    </source>
</evidence>
<dbReference type="InterPro" id="IPR003593">
    <property type="entry name" value="AAA+_ATPase"/>
</dbReference>
<dbReference type="GO" id="GO:0005524">
    <property type="term" value="F:ATP binding"/>
    <property type="evidence" value="ECO:0007669"/>
    <property type="project" value="UniProtKB-KW"/>
</dbReference>
<dbReference type="PANTHER" id="PTHR43553:SF24">
    <property type="entry name" value="ENERGY-COUPLING FACTOR TRANSPORTER ATP-BINDING PROTEIN ECFA1"/>
    <property type="match status" value="1"/>
</dbReference>
<keyword evidence="4 6" id="KW-0067">ATP-binding</keyword>
<keyword evidence="2" id="KW-0813">Transport</keyword>
<dbReference type="Pfam" id="PF00005">
    <property type="entry name" value="ABC_tran"/>
    <property type="match status" value="1"/>
</dbReference>
<organism evidence="6">
    <name type="scientific">uncultured Desulfobacterium sp</name>
    <dbReference type="NCBI Taxonomy" id="201089"/>
    <lineage>
        <taxon>Bacteria</taxon>
        <taxon>Pseudomonadati</taxon>
        <taxon>Thermodesulfobacteriota</taxon>
        <taxon>Desulfobacteria</taxon>
        <taxon>Desulfobacterales</taxon>
        <taxon>Desulfobacteriaceae</taxon>
        <taxon>Desulfobacterium</taxon>
        <taxon>environmental samples</taxon>
    </lineage>
</organism>
<proteinExistence type="inferred from homology"/>
<reference evidence="6" key="1">
    <citation type="journal article" date="2011" name="Environ. Microbiol.">
        <title>Genomic insights into the metabolic potential of the polycyclic aromatic hydrocarbon degrading sulfate-reducing Deltaproteobacterium N47.</title>
        <authorList>
            <person name="Bergmann F."/>
            <person name="Selesi D."/>
            <person name="Weinmaier T."/>
            <person name="Tischler P."/>
            <person name="Rattei T."/>
            <person name="Meckenstock R.U."/>
        </authorList>
    </citation>
    <scope>NUCLEOTIDE SEQUENCE</scope>
</reference>
<dbReference type="CDD" id="cd03225">
    <property type="entry name" value="ABC_cobalt_CbiO_domain1"/>
    <property type="match status" value="1"/>
</dbReference>
<sequence>MRFAVMKQGETVINIKELYFSYPYGKKVFEGLNFSLKRGETVGLTGANGAGKTTLFHLIMGLLKPDAGEIEIFEKARKVERDFIEVRQRIGLVFQDSDDQLFCPTVEEDIAFGPLNLGKSQEETKAVVGEVCEKLGLKGFERKVTHRLSGGEKRLVALATIVAMNPECFLIDEPVAGLDDVTTDRFLRYLKEYGNTYIIITHDQEFLKSAVDKVYILKGSKIIPR</sequence>
<dbReference type="PROSITE" id="PS00211">
    <property type="entry name" value="ABC_TRANSPORTER_1"/>
    <property type="match status" value="1"/>
</dbReference>
<evidence type="ECO:0000256" key="3">
    <source>
        <dbReference type="ARBA" id="ARBA00022741"/>
    </source>
</evidence>